<protein>
    <submittedName>
        <fullName evidence="1">Uncharacterized protein</fullName>
    </submittedName>
</protein>
<evidence type="ECO:0000313" key="1">
    <source>
        <dbReference type="EMBL" id="CDW47577.1"/>
    </source>
</evidence>
<accession>A0A0K2VBL2</accession>
<reference evidence="1" key="1">
    <citation type="submission" date="2014-05" db="EMBL/GenBank/DDBJ databases">
        <authorList>
            <person name="Chronopoulou M."/>
        </authorList>
    </citation>
    <scope>NUCLEOTIDE SEQUENCE</scope>
    <source>
        <tissue evidence="1">Whole organism</tissue>
    </source>
</reference>
<feature type="non-terminal residue" evidence="1">
    <location>
        <position position="1"/>
    </location>
</feature>
<proteinExistence type="predicted"/>
<sequence length="85" mass="9774">CKKSFSIHSTTNTSIFLHWSKEKQLCTSKKKITFPLRLTILGASSSPDSTSLLHSLEFVPRVSLNQSLKIWIFIETKYENGYFSF</sequence>
<dbReference type="EMBL" id="HACA01030216">
    <property type="protein sequence ID" value="CDW47577.1"/>
    <property type="molecule type" value="Transcribed_RNA"/>
</dbReference>
<name>A0A0K2VBL2_LEPSM</name>
<organism evidence="1">
    <name type="scientific">Lepeophtheirus salmonis</name>
    <name type="common">Salmon louse</name>
    <name type="synonym">Caligus salmonis</name>
    <dbReference type="NCBI Taxonomy" id="72036"/>
    <lineage>
        <taxon>Eukaryota</taxon>
        <taxon>Metazoa</taxon>
        <taxon>Ecdysozoa</taxon>
        <taxon>Arthropoda</taxon>
        <taxon>Crustacea</taxon>
        <taxon>Multicrustacea</taxon>
        <taxon>Hexanauplia</taxon>
        <taxon>Copepoda</taxon>
        <taxon>Siphonostomatoida</taxon>
        <taxon>Caligidae</taxon>
        <taxon>Lepeophtheirus</taxon>
    </lineage>
</organism>
<dbReference type="AlphaFoldDB" id="A0A0K2VBL2"/>